<accession>A0A9P5TQC8</accession>
<protein>
    <recommendedName>
        <fullName evidence="1">Cyanovirin-N domain-containing protein</fullName>
    </recommendedName>
</protein>
<evidence type="ECO:0000313" key="2">
    <source>
        <dbReference type="EMBL" id="KAF8905125.1"/>
    </source>
</evidence>
<keyword evidence="3" id="KW-1185">Reference proteome</keyword>
<dbReference type="Proteomes" id="UP000724874">
    <property type="component" value="Unassembled WGS sequence"/>
</dbReference>
<dbReference type="SMART" id="SM01111">
    <property type="entry name" value="CVNH"/>
    <property type="match status" value="1"/>
</dbReference>
<dbReference type="SUPFAM" id="SSF51322">
    <property type="entry name" value="Cyanovirin-N"/>
    <property type="match status" value="1"/>
</dbReference>
<proteinExistence type="predicted"/>
<dbReference type="InterPro" id="IPR011058">
    <property type="entry name" value="Cyanovirin-N"/>
</dbReference>
<evidence type="ECO:0000259" key="1">
    <source>
        <dbReference type="SMART" id="SM01111"/>
    </source>
</evidence>
<gene>
    <name evidence="2" type="ORF">CPB84DRAFT_645377</name>
</gene>
<dbReference type="InterPro" id="IPR036673">
    <property type="entry name" value="Cyanovirin-N_sf"/>
</dbReference>
<name>A0A9P5TQC8_GYMJU</name>
<comment type="caution">
    <text evidence="2">The sequence shown here is derived from an EMBL/GenBank/DDBJ whole genome shotgun (WGS) entry which is preliminary data.</text>
</comment>
<dbReference type="EMBL" id="JADNYJ010000024">
    <property type="protein sequence ID" value="KAF8905125.1"/>
    <property type="molecule type" value="Genomic_DNA"/>
</dbReference>
<evidence type="ECO:0000313" key="3">
    <source>
        <dbReference type="Proteomes" id="UP000724874"/>
    </source>
</evidence>
<dbReference type="Gene3D" id="2.30.60.10">
    <property type="entry name" value="Cyanovirin-N"/>
    <property type="match status" value="1"/>
</dbReference>
<sequence>MVSAASSTSVTTSVSTSSVTKSSSSSSYFSSSKFRSSSKLLLIEETCTKLGLKGTVLHAECQRLDGSTTDAHIDLDEIIGFVNGQLLWDHKGFSKLCFEYSLHNFFLVVKYRTHAGEQPHTASIDLRIRLRNQDGALILVELNQKLSVMLSEVPWMKFKVIAEPDLSVFAQHPVMKETLTRIAETTVEHVTIAMHEQLTIAMEAAIAVVTKSAMHHVSEQIQTLVAGVTGYGASASPSITAAEHLRLFGAGAFANLQAHGYEVNEQNYNFNGAFYSAPVSHIDGHGHHLSRDEHSYAAIAKHAQVAHT</sequence>
<dbReference type="OrthoDB" id="3056812at2759"/>
<feature type="domain" description="Cyanovirin-N" evidence="1">
    <location>
        <begin position="45"/>
        <end position="139"/>
    </location>
</feature>
<dbReference type="Pfam" id="PF08881">
    <property type="entry name" value="CVNH"/>
    <property type="match status" value="1"/>
</dbReference>
<dbReference type="AlphaFoldDB" id="A0A9P5TQC8"/>
<organism evidence="2 3">
    <name type="scientific">Gymnopilus junonius</name>
    <name type="common">Spectacular rustgill mushroom</name>
    <name type="synonym">Gymnopilus spectabilis subsp. junonius</name>
    <dbReference type="NCBI Taxonomy" id="109634"/>
    <lineage>
        <taxon>Eukaryota</taxon>
        <taxon>Fungi</taxon>
        <taxon>Dikarya</taxon>
        <taxon>Basidiomycota</taxon>
        <taxon>Agaricomycotina</taxon>
        <taxon>Agaricomycetes</taxon>
        <taxon>Agaricomycetidae</taxon>
        <taxon>Agaricales</taxon>
        <taxon>Agaricineae</taxon>
        <taxon>Hymenogastraceae</taxon>
        <taxon>Gymnopilus</taxon>
    </lineage>
</organism>
<reference evidence="2" key="1">
    <citation type="submission" date="2020-11" db="EMBL/GenBank/DDBJ databases">
        <authorList>
            <consortium name="DOE Joint Genome Institute"/>
            <person name="Ahrendt S."/>
            <person name="Riley R."/>
            <person name="Andreopoulos W."/>
            <person name="LaButti K."/>
            <person name="Pangilinan J."/>
            <person name="Ruiz-duenas F.J."/>
            <person name="Barrasa J.M."/>
            <person name="Sanchez-Garcia M."/>
            <person name="Camarero S."/>
            <person name="Miyauchi S."/>
            <person name="Serrano A."/>
            <person name="Linde D."/>
            <person name="Babiker R."/>
            <person name="Drula E."/>
            <person name="Ayuso-Fernandez I."/>
            <person name="Pacheco R."/>
            <person name="Padilla G."/>
            <person name="Ferreira P."/>
            <person name="Barriuso J."/>
            <person name="Kellner H."/>
            <person name="Castanera R."/>
            <person name="Alfaro M."/>
            <person name="Ramirez L."/>
            <person name="Pisabarro A.G."/>
            <person name="Kuo A."/>
            <person name="Tritt A."/>
            <person name="Lipzen A."/>
            <person name="He G."/>
            <person name="Yan M."/>
            <person name="Ng V."/>
            <person name="Cullen D."/>
            <person name="Martin F."/>
            <person name="Rosso M.-N."/>
            <person name="Henrissat B."/>
            <person name="Hibbett D."/>
            <person name="Martinez A.T."/>
            <person name="Grigoriev I.V."/>
        </authorList>
    </citation>
    <scope>NUCLEOTIDE SEQUENCE</scope>
    <source>
        <strain evidence="2">AH 44721</strain>
    </source>
</reference>